<dbReference type="EMBL" id="GGEC01066096">
    <property type="protein sequence ID" value="MBX46580.1"/>
    <property type="molecule type" value="Transcribed_RNA"/>
</dbReference>
<protein>
    <submittedName>
        <fullName evidence="1">Uncharacterized protein</fullName>
    </submittedName>
</protein>
<dbReference type="AlphaFoldDB" id="A0A2P2NVU9"/>
<name>A0A2P2NVU9_RHIMU</name>
<accession>A0A2P2NVU9</accession>
<reference evidence="1" key="1">
    <citation type="submission" date="2018-02" db="EMBL/GenBank/DDBJ databases">
        <title>Rhizophora mucronata_Transcriptome.</title>
        <authorList>
            <person name="Meera S.P."/>
            <person name="Sreeshan A."/>
            <person name="Augustine A."/>
        </authorList>
    </citation>
    <scope>NUCLEOTIDE SEQUENCE</scope>
    <source>
        <tissue evidence="1">Leaf</tissue>
    </source>
</reference>
<organism evidence="1">
    <name type="scientific">Rhizophora mucronata</name>
    <name type="common">Asiatic mangrove</name>
    <dbReference type="NCBI Taxonomy" id="61149"/>
    <lineage>
        <taxon>Eukaryota</taxon>
        <taxon>Viridiplantae</taxon>
        <taxon>Streptophyta</taxon>
        <taxon>Embryophyta</taxon>
        <taxon>Tracheophyta</taxon>
        <taxon>Spermatophyta</taxon>
        <taxon>Magnoliopsida</taxon>
        <taxon>eudicotyledons</taxon>
        <taxon>Gunneridae</taxon>
        <taxon>Pentapetalae</taxon>
        <taxon>rosids</taxon>
        <taxon>fabids</taxon>
        <taxon>Malpighiales</taxon>
        <taxon>Rhizophoraceae</taxon>
        <taxon>Rhizophora</taxon>
    </lineage>
</organism>
<evidence type="ECO:0000313" key="1">
    <source>
        <dbReference type="EMBL" id="MBX46580.1"/>
    </source>
</evidence>
<proteinExistence type="predicted"/>
<sequence length="20" mass="2376">MILCFMYFPLPLPLRSSMLC</sequence>